<dbReference type="GO" id="GO:0005524">
    <property type="term" value="F:ATP binding"/>
    <property type="evidence" value="ECO:0007669"/>
    <property type="project" value="UniProtKB-KW"/>
</dbReference>
<feature type="transmembrane region" description="Helical" evidence="6">
    <location>
        <begin position="418"/>
        <end position="437"/>
    </location>
</feature>
<sequence>MFNLTIQTRFFYIFIVLIFFSCKKNDSTNYKNSVTHLFDKNYATSLENQKKEEYLDSSLYLLKKIRNNAELRDVYLEIASEYYYINSSKKSLAVSLKALELSKRANDSIRMAKASYFVGDCYENTRKDSAYFYYLQAEKLYHKLQDYDNVARMLFSKGYVLFYDGNYVECSVEISKALSYLKGSKDYELIYSCNTLMGNCLEKLVKYDQALQYHATALEVLGKMKFTGKDDINKYNVSSIINVCNLYDLQGEYAKSAKILEPLLTPDLRKKWPRLYANVMSNLAYSKMKNKDYENVKPMLLESLKIVDSIGLGPDILYKKIRIGEYYLSQKDTLNAISTLEEANHLAVTLNSSNEILTTLRFLYKTDKKKMLFYTKEYIKLSDSINAVQKNAHDKYSRIEYETSRIEDENKILTKKNFYILISSFVLILALLIFTLFRGLKYKNLEMKFFKKEQQANEVIYQLLMDQHEKITTARENEKTKIAKELHDGIMNKIYSVRMNLGFFNSQNGNEIVEKRKYYITELQHIETEVRTISHGLSNSAFLEHNDFNNLLLTLVDHQKEISDTKFVYTDNETIDWRSIQIIYKINLYRIIQEAILNVNKYANAKSCEVKIYKKKHNILKLTITDDGVGFDVKNRKAGIGLSNMRDRVSSLNGKFIVVSSVNSGTKIEVTFTLDWL</sequence>
<dbReference type="Gene3D" id="3.30.565.10">
    <property type="entry name" value="Histidine kinase-like ATPase, C-terminal domain"/>
    <property type="match status" value="1"/>
</dbReference>
<dbReference type="Pfam" id="PF02518">
    <property type="entry name" value="HATPase_c"/>
    <property type="match status" value="1"/>
</dbReference>
<feature type="domain" description="Histidine kinase/HSP90-like ATPase" evidence="7">
    <location>
        <begin position="587"/>
        <end position="674"/>
    </location>
</feature>
<comment type="catalytic activity">
    <reaction evidence="1">
        <text>ATP + protein L-histidine = ADP + protein N-phospho-L-histidine.</text>
        <dbReference type="EC" id="2.7.13.3"/>
    </reaction>
</comment>
<dbReference type="AlphaFoldDB" id="A0A226H721"/>
<dbReference type="Proteomes" id="UP000198345">
    <property type="component" value="Unassembled WGS sequence"/>
</dbReference>
<evidence type="ECO:0000256" key="6">
    <source>
        <dbReference type="SAM" id="Phobius"/>
    </source>
</evidence>
<feature type="transmembrane region" description="Helical" evidence="6">
    <location>
        <begin position="6"/>
        <end position="22"/>
    </location>
</feature>
<evidence type="ECO:0000313" key="8">
    <source>
        <dbReference type="EMBL" id="OXA90002.1"/>
    </source>
</evidence>
<dbReference type="GO" id="GO:0000160">
    <property type="term" value="P:phosphorelay signal transduction system"/>
    <property type="evidence" value="ECO:0007669"/>
    <property type="project" value="UniProtKB-KW"/>
</dbReference>
<evidence type="ECO:0000256" key="3">
    <source>
        <dbReference type="ARBA" id="ARBA00022679"/>
    </source>
</evidence>
<keyword evidence="6" id="KW-0472">Membrane</keyword>
<dbReference type="SMART" id="SM00028">
    <property type="entry name" value="TPR"/>
    <property type="match status" value="3"/>
</dbReference>
<evidence type="ECO:0000256" key="4">
    <source>
        <dbReference type="ARBA" id="ARBA00022777"/>
    </source>
</evidence>
<evidence type="ECO:0000256" key="5">
    <source>
        <dbReference type="ARBA" id="ARBA00023012"/>
    </source>
</evidence>
<dbReference type="InterPro" id="IPR036890">
    <property type="entry name" value="HATPase_C_sf"/>
</dbReference>
<keyword evidence="6" id="KW-0812">Transmembrane</keyword>
<keyword evidence="9" id="KW-1185">Reference proteome</keyword>
<dbReference type="Gene3D" id="1.25.40.10">
    <property type="entry name" value="Tetratricopeptide repeat domain"/>
    <property type="match status" value="2"/>
</dbReference>
<dbReference type="CDD" id="cd16917">
    <property type="entry name" value="HATPase_UhpB-NarQ-NarX-like"/>
    <property type="match status" value="1"/>
</dbReference>
<dbReference type="SUPFAM" id="SSF55874">
    <property type="entry name" value="ATPase domain of HSP90 chaperone/DNA topoisomerase II/histidine kinase"/>
    <property type="match status" value="1"/>
</dbReference>
<dbReference type="InterPro" id="IPR003594">
    <property type="entry name" value="HATPase_dom"/>
</dbReference>
<evidence type="ECO:0000259" key="7">
    <source>
        <dbReference type="Pfam" id="PF02518"/>
    </source>
</evidence>
<evidence type="ECO:0000256" key="1">
    <source>
        <dbReference type="ARBA" id="ARBA00000085"/>
    </source>
</evidence>
<keyword evidence="8" id="KW-0547">Nucleotide-binding</keyword>
<keyword evidence="3" id="KW-0808">Transferase</keyword>
<dbReference type="EMBL" id="MUGW01000026">
    <property type="protein sequence ID" value="OXA90002.1"/>
    <property type="molecule type" value="Genomic_DNA"/>
</dbReference>
<keyword evidence="6" id="KW-1133">Transmembrane helix</keyword>
<keyword evidence="4" id="KW-0418">Kinase</keyword>
<name>A0A226H721_9FLAO</name>
<dbReference type="EC" id="2.7.13.3" evidence="2"/>
<comment type="caution">
    <text evidence="8">The sequence shown here is derived from an EMBL/GenBank/DDBJ whole genome shotgun (WGS) entry which is preliminary data.</text>
</comment>
<dbReference type="Gene3D" id="1.20.5.1930">
    <property type="match status" value="1"/>
</dbReference>
<dbReference type="InterPro" id="IPR050482">
    <property type="entry name" value="Sensor_HK_TwoCompSys"/>
</dbReference>
<dbReference type="InterPro" id="IPR011990">
    <property type="entry name" value="TPR-like_helical_dom_sf"/>
</dbReference>
<dbReference type="GO" id="GO:0004673">
    <property type="term" value="F:protein histidine kinase activity"/>
    <property type="evidence" value="ECO:0007669"/>
    <property type="project" value="UniProtKB-EC"/>
</dbReference>
<dbReference type="PANTHER" id="PTHR24421">
    <property type="entry name" value="NITRATE/NITRITE SENSOR PROTEIN NARX-RELATED"/>
    <property type="match status" value="1"/>
</dbReference>
<dbReference type="InterPro" id="IPR019734">
    <property type="entry name" value="TPR_rpt"/>
</dbReference>
<proteinExistence type="predicted"/>
<evidence type="ECO:0000256" key="2">
    <source>
        <dbReference type="ARBA" id="ARBA00012438"/>
    </source>
</evidence>
<accession>A0A226H721</accession>
<keyword evidence="5" id="KW-0902">Two-component regulatory system</keyword>
<protein>
    <recommendedName>
        <fullName evidence="2">histidine kinase</fullName>
        <ecNumber evidence="2">2.7.13.3</ecNumber>
    </recommendedName>
</protein>
<dbReference type="PANTHER" id="PTHR24421:SF10">
    <property type="entry name" value="NITRATE_NITRITE SENSOR PROTEIN NARQ"/>
    <property type="match status" value="1"/>
</dbReference>
<gene>
    <name evidence="8" type="ORF">B0A66_13435</name>
</gene>
<evidence type="ECO:0000313" key="9">
    <source>
        <dbReference type="Proteomes" id="UP000198345"/>
    </source>
</evidence>
<keyword evidence="8" id="KW-0067">ATP-binding</keyword>
<dbReference type="SUPFAM" id="SSF48452">
    <property type="entry name" value="TPR-like"/>
    <property type="match status" value="2"/>
</dbReference>
<reference evidence="8 9" key="1">
    <citation type="submission" date="2016-11" db="EMBL/GenBank/DDBJ databases">
        <title>Whole genomes of Flavobacteriaceae.</title>
        <authorList>
            <person name="Stine C."/>
            <person name="Li C."/>
            <person name="Tadesse D."/>
        </authorList>
    </citation>
    <scope>NUCLEOTIDE SEQUENCE [LARGE SCALE GENOMIC DNA]</scope>
    <source>
        <strain evidence="8 9">DSM 18292</strain>
    </source>
</reference>
<organism evidence="8 9">
    <name type="scientific">Flavobacterium hercynium</name>
    <dbReference type="NCBI Taxonomy" id="387094"/>
    <lineage>
        <taxon>Bacteria</taxon>
        <taxon>Pseudomonadati</taxon>
        <taxon>Bacteroidota</taxon>
        <taxon>Flavobacteriia</taxon>
        <taxon>Flavobacteriales</taxon>
        <taxon>Flavobacteriaceae</taxon>
        <taxon>Flavobacterium</taxon>
    </lineage>
</organism>